<evidence type="ECO:0000256" key="6">
    <source>
        <dbReference type="ARBA" id="ARBA00023136"/>
    </source>
</evidence>
<evidence type="ECO:0000256" key="1">
    <source>
        <dbReference type="ARBA" id="ARBA00004141"/>
    </source>
</evidence>
<evidence type="ECO:0000259" key="8">
    <source>
        <dbReference type="PROSITE" id="PS50850"/>
    </source>
</evidence>
<evidence type="ECO:0000313" key="10">
    <source>
        <dbReference type="Proteomes" id="UP000013966"/>
    </source>
</evidence>
<feature type="transmembrane region" description="Helical" evidence="7">
    <location>
        <begin position="478"/>
        <end position="500"/>
    </location>
</feature>
<sequence>MPRTRAVPLHGGACSRGHAPNAAPTLALRRIARKHVRDWHDACKFAGRCALILARTHTEPARNPAMSNLIASLKSGNWRSLLACFLYFDTGFTVWVLYGPLAPFIGRDVTMSAAQQGFLVAVPVLAAAILRVTLGNLYQSTDGRRVALMGVVLSSIPSIVLPLLPGAPSYALLLVLGVFLGMGGASFAVALPMAGSNYPPKVQGLVLGLAAAGNIGAVLDGFLFPHLADAFGWQMSTAAALPLLAITALALYAWASDAGEKTGSTMRALASFAVTLASLIVLVLAVNAGAFGAGKTGVLILPVIGALIAVAVLPSRYRSVLGERDTWVIMLIYSITFGGFVGMSSYVTLLLTSLYQMPKLEAGLFMSLLAFLGAIVRPFGGYVADRVTGVRALLVLLAAIAVGDFAFAIWMPPVAGGIAILICLYVAFGLGNGSTFQLVPHRWKGKTGLLSGIVGAAGGIGGFYLPVIMGIAKESTGSYQMGFATFGVLATCAFGALFLLRGQWLRWSTTTAPGRDGVAFGGAHALE</sequence>
<feature type="transmembrane region" description="Helical" evidence="7">
    <location>
        <begin position="327"/>
        <end position="350"/>
    </location>
</feature>
<gene>
    <name evidence="9" type="ORF">BRPE64_ACDS03170</name>
</gene>
<keyword evidence="4 7" id="KW-1133">Transmembrane helix</keyword>
<feature type="domain" description="Major facilitator superfamily (MFS) profile" evidence="8">
    <location>
        <begin position="79"/>
        <end position="505"/>
    </location>
</feature>
<dbReference type="InterPro" id="IPR044772">
    <property type="entry name" value="NO3_transporter"/>
</dbReference>
<dbReference type="EMBL" id="AP013058">
    <property type="protein sequence ID" value="BAN22071.1"/>
    <property type="molecule type" value="Genomic_DNA"/>
</dbReference>
<dbReference type="GO" id="GO:0016020">
    <property type="term" value="C:membrane"/>
    <property type="evidence" value="ECO:0007669"/>
    <property type="project" value="UniProtKB-SubCell"/>
</dbReference>
<dbReference type="Gene3D" id="1.20.1250.20">
    <property type="entry name" value="MFS general substrate transporter like domains"/>
    <property type="match status" value="2"/>
</dbReference>
<dbReference type="Proteomes" id="UP000013966">
    <property type="component" value="Chromosome 1"/>
</dbReference>
<feature type="transmembrane region" description="Helical" evidence="7">
    <location>
        <begin position="267"/>
        <end position="291"/>
    </location>
</feature>
<evidence type="ECO:0000256" key="7">
    <source>
        <dbReference type="SAM" id="Phobius"/>
    </source>
</evidence>
<feature type="transmembrane region" description="Helical" evidence="7">
    <location>
        <begin position="230"/>
        <end position="255"/>
    </location>
</feature>
<evidence type="ECO:0000313" key="9">
    <source>
        <dbReference type="EMBL" id="BAN22071.1"/>
    </source>
</evidence>
<dbReference type="InterPro" id="IPR020846">
    <property type="entry name" value="MFS_dom"/>
</dbReference>
<dbReference type="InterPro" id="IPR036259">
    <property type="entry name" value="MFS_trans_sf"/>
</dbReference>
<keyword evidence="10" id="KW-1185">Reference proteome</keyword>
<feature type="transmembrane region" description="Helical" evidence="7">
    <location>
        <begin position="417"/>
        <end position="436"/>
    </location>
</feature>
<protein>
    <submittedName>
        <fullName evidence="9">Nitrate transporter putative</fullName>
    </submittedName>
</protein>
<feature type="transmembrane region" description="Helical" evidence="7">
    <location>
        <begin position="297"/>
        <end position="315"/>
    </location>
</feature>
<comment type="similarity">
    <text evidence="2">Belongs to the major facilitator superfamily. Nitrate/nitrite porter (TC 2.A.1.8) family.</text>
</comment>
<evidence type="ECO:0000256" key="2">
    <source>
        <dbReference type="ARBA" id="ARBA00008432"/>
    </source>
</evidence>
<evidence type="ECO:0000256" key="3">
    <source>
        <dbReference type="ARBA" id="ARBA00022692"/>
    </source>
</evidence>
<feature type="transmembrane region" description="Helical" evidence="7">
    <location>
        <begin position="362"/>
        <end position="380"/>
    </location>
</feature>
<dbReference type="PROSITE" id="PS50850">
    <property type="entry name" value="MFS"/>
    <property type="match status" value="1"/>
</dbReference>
<dbReference type="PATRIC" id="fig|758793.3.peg.317"/>
<feature type="transmembrane region" description="Helical" evidence="7">
    <location>
        <begin position="448"/>
        <end position="472"/>
    </location>
</feature>
<dbReference type="PANTHER" id="PTHR23515">
    <property type="entry name" value="HIGH-AFFINITY NITRATE TRANSPORTER 2.3"/>
    <property type="match status" value="1"/>
</dbReference>
<reference evidence="9 10" key="2">
    <citation type="journal article" date="2018" name="Int. J. Syst. Evol. Microbiol.">
        <title>Burkholderia insecticola sp. nov., a gut symbiotic bacterium of the bean bug Riptortus pedestris.</title>
        <authorList>
            <person name="Takeshita K."/>
            <person name="Tamaki H."/>
            <person name="Ohbayashi T."/>
            <person name="Meng X.-Y."/>
            <person name="Sone T."/>
            <person name="Mitani Y."/>
            <person name="Peeters C."/>
            <person name="Kikuchi Y."/>
            <person name="Vandamme P."/>
        </authorList>
    </citation>
    <scope>NUCLEOTIDE SEQUENCE [LARGE SCALE GENOMIC DNA]</scope>
    <source>
        <strain evidence="9">RPE64</strain>
    </source>
</reference>
<dbReference type="Pfam" id="PF07690">
    <property type="entry name" value="MFS_1"/>
    <property type="match status" value="1"/>
</dbReference>
<name>R4WT37_9BURK</name>
<dbReference type="AlphaFoldDB" id="R4WT37"/>
<dbReference type="KEGG" id="buo:BRPE64_ACDS03170"/>
<dbReference type="STRING" id="758793.BRPE64_ACDS03170"/>
<feature type="transmembrane region" description="Helical" evidence="7">
    <location>
        <begin position="81"/>
        <end position="101"/>
    </location>
</feature>
<evidence type="ECO:0000256" key="4">
    <source>
        <dbReference type="ARBA" id="ARBA00022989"/>
    </source>
</evidence>
<keyword evidence="6 7" id="KW-0472">Membrane</keyword>
<dbReference type="HOGENOM" id="CLU_001265_14_1_4"/>
<keyword evidence="5" id="KW-0534">Nitrate assimilation</keyword>
<feature type="transmembrane region" description="Helical" evidence="7">
    <location>
        <begin position="113"/>
        <end position="134"/>
    </location>
</feature>
<feature type="transmembrane region" description="Helical" evidence="7">
    <location>
        <begin position="392"/>
        <end position="411"/>
    </location>
</feature>
<reference evidence="9 10" key="1">
    <citation type="journal article" date="2013" name="Genome Announc.">
        <title>Complete Genome Sequence of Burkholderia sp. Strain RPE64, Bacterial Symbiont of the Bean Bug Riptortus pedestris.</title>
        <authorList>
            <person name="Shibata T.F."/>
            <person name="Maeda T."/>
            <person name="Nikoh N."/>
            <person name="Yamaguchi K."/>
            <person name="Oshima K."/>
            <person name="Hattori M."/>
            <person name="Nishiyama T."/>
            <person name="Hasebe M."/>
            <person name="Fukatsu T."/>
            <person name="Kikuchi Y."/>
            <person name="Shigenobu S."/>
        </authorList>
    </citation>
    <scope>NUCLEOTIDE SEQUENCE [LARGE SCALE GENOMIC DNA]</scope>
</reference>
<dbReference type="InterPro" id="IPR011701">
    <property type="entry name" value="MFS"/>
</dbReference>
<dbReference type="SUPFAM" id="SSF103473">
    <property type="entry name" value="MFS general substrate transporter"/>
    <property type="match status" value="1"/>
</dbReference>
<feature type="transmembrane region" description="Helical" evidence="7">
    <location>
        <begin position="170"/>
        <end position="193"/>
    </location>
</feature>
<evidence type="ECO:0000256" key="5">
    <source>
        <dbReference type="ARBA" id="ARBA00023063"/>
    </source>
</evidence>
<proteinExistence type="inferred from homology"/>
<dbReference type="GO" id="GO:0015112">
    <property type="term" value="F:nitrate transmembrane transporter activity"/>
    <property type="evidence" value="ECO:0007669"/>
    <property type="project" value="InterPro"/>
</dbReference>
<comment type="subcellular location">
    <subcellularLocation>
        <location evidence="1">Membrane</location>
        <topology evidence="1">Multi-pass membrane protein</topology>
    </subcellularLocation>
</comment>
<accession>R4WT37</accession>
<organism evidence="9 10">
    <name type="scientific">Caballeronia insecticola</name>
    <dbReference type="NCBI Taxonomy" id="758793"/>
    <lineage>
        <taxon>Bacteria</taxon>
        <taxon>Pseudomonadati</taxon>
        <taxon>Pseudomonadota</taxon>
        <taxon>Betaproteobacteria</taxon>
        <taxon>Burkholderiales</taxon>
        <taxon>Burkholderiaceae</taxon>
        <taxon>Caballeronia</taxon>
    </lineage>
</organism>
<dbReference type="GO" id="GO:0042128">
    <property type="term" value="P:nitrate assimilation"/>
    <property type="evidence" value="ECO:0007669"/>
    <property type="project" value="UniProtKB-KW"/>
</dbReference>
<feature type="transmembrane region" description="Helical" evidence="7">
    <location>
        <begin position="146"/>
        <end position="164"/>
    </location>
</feature>
<keyword evidence="3 7" id="KW-0812">Transmembrane</keyword>
<feature type="transmembrane region" description="Helical" evidence="7">
    <location>
        <begin position="205"/>
        <end position="224"/>
    </location>
</feature>